<dbReference type="SMART" id="SM00346">
    <property type="entry name" value="HTH_ICLR"/>
    <property type="match status" value="1"/>
</dbReference>
<dbReference type="InterPro" id="IPR050707">
    <property type="entry name" value="HTH_MetabolicPath_Reg"/>
</dbReference>
<sequence>MPRSANSAVAKALDVIEIVASAGRPQRLSEIAEAAGLHRATAHRVLADLVARGWILRAGDAYLPGAGILRLARTPVGASLAALARPVLEGLSARTALMVNLQVPQADTSLVLDAVRPPRLHMITDLVGEALPVHRFAGPLALVAALPEDARAPYLRVAEADGTPAAALADALAEAERTGFAVEHGREDRMVASLSRAVLDSEGRPVCALTLVGPDAEFTTEALPVLAAALREAAESLAAVISGAAP</sequence>
<dbReference type="InterPro" id="IPR036390">
    <property type="entry name" value="WH_DNA-bd_sf"/>
</dbReference>
<keyword evidence="1" id="KW-0805">Transcription regulation</keyword>
<dbReference type="PROSITE" id="PS51078">
    <property type="entry name" value="ICLR_ED"/>
    <property type="match status" value="1"/>
</dbReference>
<dbReference type="GO" id="GO:0045892">
    <property type="term" value="P:negative regulation of DNA-templated transcription"/>
    <property type="evidence" value="ECO:0007669"/>
    <property type="project" value="TreeGrafter"/>
</dbReference>
<dbReference type="AlphaFoldDB" id="A0A3N1D6K3"/>
<reference evidence="6 7" key="1">
    <citation type="submission" date="2018-11" db="EMBL/GenBank/DDBJ databases">
        <title>Sequencing the genomes of 1000 actinobacteria strains.</title>
        <authorList>
            <person name="Klenk H.-P."/>
        </authorList>
    </citation>
    <scope>NUCLEOTIDE SEQUENCE [LARGE SCALE GENOMIC DNA]</scope>
    <source>
        <strain evidence="6 7">DSM 44254</strain>
    </source>
</reference>
<evidence type="ECO:0000256" key="1">
    <source>
        <dbReference type="ARBA" id="ARBA00023015"/>
    </source>
</evidence>
<dbReference type="InterPro" id="IPR005471">
    <property type="entry name" value="Tscrpt_reg_IclR_N"/>
</dbReference>
<accession>A0A3N1D6K3</accession>
<evidence type="ECO:0000313" key="6">
    <source>
        <dbReference type="EMBL" id="ROO89096.1"/>
    </source>
</evidence>
<evidence type="ECO:0000259" key="4">
    <source>
        <dbReference type="PROSITE" id="PS51077"/>
    </source>
</evidence>
<evidence type="ECO:0000256" key="2">
    <source>
        <dbReference type="ARBA" id="ARBA00023125"/>
    </source>
</evidence>
<dbReference type="SUPFAM" id="SSF55781">
    <property type="entry name" value="GAF domain-like"/>
    <property type="match status" value="1"/>
</dbReference>
<dbReference type="PANTHER" id="PTHR30136:SF24">
    <property type="entry name" value="HTH-TYPE TRANSCRIPTIONAL REPRESSOR ALLR"/>
    <property type="match status" value="1"/>
</dbReference>
<dbReference type="Pfam" id="PF09339">
    <property type="entry name" value="HTH_IclR"/>
    <property type="match status" value="1"/>
</dbReference>
<organism evidence="6 7">
    <name type="scientific">Actinocorallia herbida</name>
    <dbReference type="NCBI Taxonomy" id="58109"/>
    <lineage>
        <taxon>Bacteria</taxon>
        <taxon>Bacillati</taxon>
        <taxon>Actinomycetota</taxon>
        <taxon>Actinomycetes</taxon>
        <taxon>Streptosporangiales</taxon>
        <taxon>Thermomonosporaceae</taxon>
        <taxon>Actinocorallia</taxon>
    </lineage>
</organism>
<dbReference type="GO" id="GO:0003677">
    <property type="term" value="F:DNA binding"/>
    <property type="evidence" value="ECO:0007669"/>
    <property type="project" value="UniProtKB-KW"/>
</dbReference>
<evidence type="ECO:0000313" key="7">
    <source>
        <dbReference type="Proteomes" id="UP000272400"/>
    </source>
</evidence>
<dbReference type="SUPFAM" id="SSF46785">
    <property type="entry name" value="Winged helix' DNA-binding domain"/>
    <property type="match status" value="1"/>
</dbReference>
<comment type="caution">
    <text evidence="6">The sequence shown here is derived from an EMBL/GenBank/DDBJ whole genome shotgun (WGS) entry which is preliminary data.</text>
</comment>
<dbReference type="EMBL" id="RJKE01000001">
    <property type="protein sequence ID" value="ROO89096.1"/>
    <property type="molecule type" value="Genomic_DNA"/>
</dbReference>
<dbReference type="RefSeq" id="WP_211360068.1">
    <property type="nucleotide sequence ID" value="NZ_RJKE01000001.1"/>
</dbReference>
<keyword evidence="2" id="KW-0238">DNA-binding</keyword>
<dbReference type="Gene3D" id="1.10.10.10">
    <property type="entry name" value="Winged helix-like DNA-binding domain superfamily/Winged helix DNA-binding domain"/>
    <property type="match status" value="1"/>
</dbReference>
<feature type="domain" description="HTH iclR-type" evidence="4">
    <location>
        <begin position="6"/>
        <end position="66"/>
    </location>
</feature>
<dbReference type="GO" id="GO:0003700">
    <property type="term" value="F:DNA-binding transcription factor activity"/>
    <property type="evidence" value="ECO:0007669"/>
    <property type="project" value="TreeGrafter"/>
</dbReference>
<dbReference type="Pfam" id="PF01614">
    <property type="entry name" value="IclR_C"/>
    <property type="match status" value="1"/>
</dbReference>
<dbReference type="InterPro" id="IPR036388">
    <property type="entry name" value="WH-like_DNA-bd_sf"/>
</dbReference>
<feature type="domain" description="IclR-ED" evidence="5">
    <location>
        <begin position="67"/>
        <end position="243"/>
    </location>
</feature>
<dbReference type="Proteomes" id="UP000272400">
    <property type="component" value="Unassembled WGS sequence"/>
</dbReference>
<name>A0A3N1D6K3_9ACTN</name>
<evidence type="ECO:0000256" key="3">
    <source>
        <dbReference type="ARBA" id="ARBA00023163"/>
    </source>
</evidence>
<evidence type="ECO:0000259" key="5">
    <source>
        <dbReference type="PROSITE" id="PS51078"/>
    </source>
</evidence>
<dbReference type="PROSITE" id="PS51077">
    <property type="entry name" value="HTH_ICLR"/>
    <property type="match status" value="1"/>
</dbReference>
<dbReference type="InterPro" id="IPR014757">
    <property type="entry name" value="Tscrpt_reg_IclR_C"/>
</dbReference>
<keyword evidence="7" id="KW-1185">Reference proteome</keyword>
<dbReference type="PANTHER" id="PTHR30136">
    <property type="entry name" value="HELIX-TURN-HELIX TRANSCRIPTIONAL REGULATOR, ICLR FAMILY"/>
    <property type="match status" value="1"/>
</dbReference>
<proteinExistence type="predicted"/>
<dbReference type="Gene3D" id="3.30.450.40">
    <property type="match status" value="1"/>
</dbReference>
<dbReference type="InterPro" id="IPR029016">
    <property type="entry name" value="GAF-like_dom_sf"/>
</dbReference>
<keyword evidence="3" id="KW-0804">Transcription</keyword>
<protein>
    <submittedName>
        <fullName evidence="6">IclR family transcriptional regulator</fullName>
    </submittedName>
</protein>
<gene>
    <name evidence="6" type="ORF">EDD29_6783</name>
</gene>